<evidence type="ECO:0000313" key="1">
    <source>
        <dbReference type="EMBL" id="MDQ0324058.1"/>
    </source>
</evidence>
<dbReference type="EMBL" id="JAUSVF010000007">
    <property type="protein sequence ID" value="MDQ0324058.1"/>
    <property type="molecule type" value="Genomic_DNA"/>
</dbReference>
<keyword evidence="2" id="KW-1185">Reference proteome</keyword>
<gene>
    <name evidence="1" type="ORF">QO002_006265</name>
</gene>
<accession>A0ABU0C0L0</accession>
<proteinExistence type="predicted"/>
<dbReference type="Proteomes" id="UP001230207">
    <property type="component" value="Unassembled WGS sequence"/>
</dbReference>
<reference evidence="1 2" key="1">
    <citation type="submission" date="2023-07" db="EMBL/GenBank/DDBJ databases">
        <title>Genomic Encyclopedia of Type Strains, Phase IV (KMG-IV): sequencing the most valuable type-strain genomes for metagenomic binning, comparative biology and taxonomic classification.</title>
        <authorList>
            <person name="Goeker M."/>
        </authorList>
    </citation>
    <scope>NUCLEOTIDE SEQUENCE [LARGE SCALE GENOMIC DNA]</scope>
    <source>
        <strain evidence="1 2">DSM 1112</strain>
    </source>
</reference>
<organism evidence="1 2">
    <name type="scientific">Pararhizobium capsulatum DSM 1112</name>
    <dbReference type="NCBI Taxonomy" id="1121113"/>
    <lineage>
        <taxon>Bacteria</taxon>
        <taxon>Pseudomonadati</taxon>
        <taxon>Pseudomonadota</taxon>
        <taxon>Alphaproteobacteria</taxon>
        <taxon>Hyphomicrobiales</taxon>
        <taxon>Rhizobiaceae</taxon>
        <taxon>Rhizobium/Agrobacterium group</taxon>
        <taxon>Pararhizobium</taxon>
    </lineage>
</organism>
<dbReference type="RefSeq" id="WP_307237393.1">
    <property type="nucleotide sequence ID" value="NZ_JAUSVF010000007.1"/>
</dbReference>
<name>A0ABU0C0L0_9HYPH</name>
<evidence type="ECO:0000313" key="2">
    <source>
        <dbReference type="Proteomes" id="UP001230207"/>
    </source>
</evidence>
<sequence>MSDTNAPKQLYELGPIGRECRFPVAEQHETIGGFLFCAKPVKLGLVYCNHHHDLSAVKGRPRGAPRQN</sequence>
<evidence type="ECO:0008006" key="3">
    <source>
        <dbReference type="Google" id="ProtNLM"/>
    </source>
</evidence>
<comment type="caution">
    <text evidence="1">The sequence shown here is derived from an EMBL/GenBank/DDBJ whole genome shotgun (WGS) entry which is preliminary data.</text>
</comment>
<protein>
    <recommendedName>
        <fullName evidence="3">GcrA cell cycle regulator</fullName>
    </recommendedName>
</protein>